<comment type="subcellular location">
    <subcellularLocation>
        <location evidence="2">Cell inner membrane</location>
        <topology evidence="2">Multi-pass membrane protein</topology>
    </subcellularLocation>
</comment>
<evidence type="ECO:0000256" key="5">
    <source>
        <dbReference type="ARBA" id="ARBA00022519"/>
    </source>
</evidence>
<dbReference type="InterPro" id="IPR003594">
    <property type="entry name" value="HATPase_dom"/>
</dbReference>
<dbReference type="FunFam" id="1.10.287.130:FF:000049">
    <property type="entry name" value="C4-dicarboxylate transport sensor protein DctB"/>
    <property type="match status" value="1"/>
</dbReference>
<keyword evidence="6" id="KW-0597">Phosphoprotein</keyword>
<organism evidence="19 20">
    <name type="scientific">Shewanella zhuhaiensis</name>
    <dbReference type="NCBI Taxonomy" id="2919576"/>
    <lineage>
        <taxon>Bacteria</taxon>
        <taxon>Pseudomonadati</taxon>
        <taxon>Pseudomonadota</taxon>
        <taxon>Gammaproteobacteria</taxon>
        <taxon>Alteromonadales</taxon>
        <taxon>Shewanellaceae</taxon>
        <taxon>Shewanella</taxon>
    </lineage>
</organism>
<dbReference type="PRINTS" id="PR00344">
    <property type="entry name" value="BCTRLSENSOR"/>
</dbReference>
<dbReference type="SUPFAM" id="SSF103190">
    <property type="entry name" value="Sensory domain-like"/>
    <property type="match status" value="1"/>
</dbReference>
<gene>
    <name evidence="19" type="ORF">MJ923_06435</name>
</gene>
<dbReference type="Pfam" id="PF02518">
    <property type="entry name" value="HATPase_c"/>
    <property type="match status" value="1"/>
</dbReference>
<dbReference type="InterPro" id="IPR033479">
    <property type="entry name" value="dCache_1"/>
</dbReference>
<dbReference type="CDD" id="cd12914">
    <property type="entry name" value="PDC1_DGC_like"/>
    <property type="match status" value="1"/>
</dbReference>
<dbReference type="PIRSF" id="PIRSF036431">
    <property type="entry name" value="STHK_DctB"/>
    <property type="match status" value="1"/>
</dbReference>
<keyword evidence="5" id="KW-0997">Cell inner membrane</keyword>
<keyword evidence="10" id="KW-0418">Kinase</keyword>
<evidence type="ECO:0000256" key="6">
    <source>
        <dbReference type="ARBA" id="ARBA00022553"/>
    </source>
</evidence>
<name>A0AAJ1BHB0_9GAMM</name>
<dbReference type="Gene3D" id="3.30.565.10">
    <property type="entry name" value="Histidine kinase-like ATPase, C-terminal domain"/>
    <property type="match status" value="1"/>
</dbReference>
<dbReference type="PANTHER" id="PTHR43065">
    <property type="entry name" value="SENSOR HISTIDINE KINASE"/>
    <property type="match status" value="1"/>
</dbReference>
<evidence type="ECO:0000256" key="3">
    <source>
        <dbReference type="ARBA" id="ARBA00012438"/>
    </source>
</evidence>
<keyword evidence="14 17" id="KW-0472">Membrane</keyword>
<keyword evidence="9" id="KW-0547">Nucleotide-binding</keyword>
<proteinExistence type="predicted"/>
<dbReference type="GO" id="GO:0000155">
    <property type="term" value="F:phosphorelay sensor kinase activity"/>
    <property type="evidence" value="ECO:0007669"/>
    <property type="project" value="InterPro"/>
</dbReference>
<dbReference type="PANTHER" id="PTHR43065:SF46">
    <property type="entry name" value="C4-DICARBOXYLATE TRANSPORT SENSOR PROTEIN DCTB"/>
    <property type="match status" value="1"/>
</dbReference>
<dbReference type="EMBL" id="JAKUDL010000002">
    <property type="protein sequence ID" value="MCH4293942.1"/>
    <property type="molecule type" value="Genomic_DNA"/>
</dbReference>
<dbReference type="InterPro" id="IPR017055">
    <property type="entry name" value="Sig_transdc_His_kinase_DctB"/>
</dbReference>
<dbReference type="RefSeq" id="WP_240590401.1">
    <property type="nucleotide sequence ID" value="NZ_JAKUDL010000002.1"/>
</dbReference>
<protein>
    <recommendedName>
        <fullName evidence="15">C4-dicarboxylate transport sensor protein DctB</fullName>
        <ecNumber evidence="3">2.7.13.3</ecNumber>
    </recommendedName>
</protein>
<dbReference type="InterPro" id="IPR029151">
    <property type="entry name" value="Sensor-like_sf"/>
</dbReference>
<evidence type="ECO:0000256" key="10">
    <source>
        <dbReference type="ARBA" id="ARBA00022777"/>
    </source>
</evidence>
<evidence type="ECO:0000256" key="9">
    <source>
        <dbReference type="ARBA" id="ARBA00022741"/>
    </source>
</evidence>
<keyword evidence="11 19" id="KW-0067">ATP-binding</keyword>
<dbReference type="Proteomes" id="UP001297581">
    <property type="component" value="Unassembled WGS sequence"/>
</dbReference>
<dbReference type="InterPro" id="IPR004358">
    <property type="entry name" value="Sig_transdc_His_kin-like_C"/>
</dbReference>
<dbReference type="InterPro" id="IPR036890">
    <property type="entry name" value="HATPase_C_sf"/>
</dbReference>
<feature type="transmembrane region" description="Helical" evidence="17">
    <location>
        <begin position="302"/>
        <end position="325"/>
    </location>
</feature>
<dbReference type="CDD" id="cd00082">
    <property type="entry name" value="HisKA"/>
    <property type="match status" value="1"/>
</dbReference>
<evidence type="ECO:0000256" key="2">
    <source>
        <dbReference type="ARBA" id="ARBA00004429"/>
    </source>
</evidence>
<dbReference type="InterPro" id="IPR003661">
    <property type="entry name" value="HisK_dim/P_dom"/>
</dbReference>
<dbReference type="Pfam" id="PF00512">
    <property type="entry name" value="HisKA"/>
    <property type="match status" value="1"/>
</dbReference>
<evidence type="ECO:0000256" key="17">
    <source>
        <dbReference type="SAM" id="Phobius"/>
    </source>
</evidence>
<comment type="catalytic activity">
    <reaction evidence="1">
        <text>ATP + protein L-histidine = ADP + protein N-phospho-L-histidine.</text>
        <dbReference type="EC" id="2.7.13.3"/>
    </reaction>
</comment>
<keyword evidence="4" id="KW-1003">Cell membrane</keyword>
<keyword evidence="8 17" id="KW-0812">Transmembrane</keyword>
<dbReference type="SMART" id="SM00388">
    <property type="entry name" value="HisKA"/>
    <property type="match status" value="1"/>
</dbReference>
<dbReference type="AlphaFoldDB" id="A0AAJ1BHB0"/>
<dbReference type="SUPFAM" id="SSF47384">
    <property type="entry name" value="Homodimeric domain of signal transducing histidine kinase"/>
    <property type="match status" value="1"/>
</dbReference>
<evidence type="ECO:0000256" key="13">
    <source>
        <dbReference type="ARBA" id="ARBA00023012"/>
    </source>
</evidence>
<keyword evidence="16" id="KW-0175">Coiled coil</keyword>
<feature type="coiled-coil region" evidence="16">
    <location>
        <begin position="331"/>
        <end position="372"/>
    </location>
</feature>
<dbReference type="Pfam" id="PF02743">
    <property type="entry name" value="dCache_1"/>
    <property type="match status" value="1"/>
</dbReference>
<evidence type="ECO:0000256" key="12">
    <source>
        <dbReference type="ARBA" id="ARBA00022989"/>
    </source>
</evidence>
<keyword evidence="20" id="KW-1185">Reference proteome</keyword>
<dbReference type="GO" id="GO:0005524">
    <property type="term" value="F:ATP binding"/>
    <property type="evidence" value="ECO:0007669"/>
    <property type="project" value="UniProtKB-KW"/>
</dbReference>
<comment type="caution">
    <text evidence="19">The sequence shown here is derived from an EMBL/GenBank/DDBJ whole genome shotgun (WGS) entry which is preliminary data.</text>
</comment>
<evidence type="ECO:0000256" key="1">
    <source>
        <dbReference type="ARBA" id="ARBA00000085"/>
    </source>
</evidence>
<evidence type="ECO:0000313" key="19">
    <source>
        <dbReference type="EMBL" id="MCH4293942.1"/>
    </source>
</evidence>
<sequence length="600" mass="66965">MPLTPTVKRRLKNTALVLVGLLLVLYLTWSWHIRSGMAELSENSQKQLSELVSLLDSLLLRFETIPHVLSTNPMLADALLDQRNQEKISRLNLYLEELRHITEASDIYLIDALGVAVAASNWQQPYSFVGQDYSFRPYFTEAIAGGQGSYYAVGTASNRRGFYFSFPVLDKGGVLGAIVVKLDLTDIETQAAGVAQAGQYDFIITDPDDIVFASNRPEWRLTSLTPLTQSKQYALNASKRYAKRQINELAIHPAYRGVGKALSTYRIGKGADAADYLDTAILMTKAGWRVHVLSPLGEVYAALYQVLLLAATCYGLLLLFTLLQFERRRSLARMQQSRDELERRVEERTAELQAANTQLKDTQDELIQAAKLTVVGSLSASINHELNQPLAAIRSYTQNTQTFLERDMPQRARENLAIILELTDRMAEIVGQFKSFTRKSQGKDRAVALDECLAQALTIVQPEIDKQQVALSVSADRDDLRVWCDGTRLQQVLVNLISNALTAMAQSEHKRLHISLIEGDPLLIRIQDSGPGVRDSLMEKIFEPYYTTSERQGLGLGLSISRRMIESMQGDIRVSNAPEGGAIFDIALPAYSPEKAQYES</sequence>
<evidence type="ECO:0000313" key="20">
    <source>
        <dbReference type="Proteomes" id="UP001297581"/>
    </source>
</evidence>
<evidence type="ECO:0000259" key="18">
    <source>
        <dbReference type="PROSITE" id="PS50109"/>
    </source>
</evidence>
<keyword evidence="7" id="KW-0808">Transferase</keyword>
<dbReference type="PROSITE" id="PS50109">
    <property type="entry name" value="HIS_KIN"/>
    <property type="match status" value="1"/>
</dbReference>
<accession>A0AAJ1BHB0</accession>
<reference evidence="19 20" key="1">
    <citation type="submission" date="2022-02" db="EMBL/GenBank/DDBJ databases">
        <title>The genome sequence of Shewanella sp. 3B26.</title>
        <authorList>
            <person name="Du J."/>
        </authorList>
    </citation>
    <scope>NUCLEOTIDE SEQUENCE [LARGE SCALE GENOMIC DNA]</scope>
    <source>
        <strain evidence="19 20">3B26</strain>
    </source>
</reference>
<evidence type="ECO:0000256" key="4">
    <source>
        <dbReference type="ARBA" id="ARBA00022475"/>
    </source>
</evidence>
<dbReference type="SUPFAM" id="SSF55874">
    <property type="entry name" value="ATPase domain of HSP90 chaperone/DNA topoisomerase II/histidine kinase"/>
    <property type="match status" value="1"/>
</dbReference>
<keyword evidence="12 17" id="KW-1133">Transmembrane helix</keyword>
<evidence type="ECO:0000256" key="16">
    <source>
        <dbReference type="SAM" id="Coils"/>
    </source>
</evidence>
<dbReference type="Gene3D" id="3.30.450.20">
    <property type="entry name" value="PAS domain"/>
    <property type="match status" value="2"/>
</dbReference>
<dbReference type="Gene3D" id="1.10.287.130">
    <property type="match status" value="1"/>
</dbReference>
<evidence type="ECO:0000256" key="8">
    <source>
        <dbReference type="ARBA" id="ARBA00022692"/>
    </source>
</evidence>
<feature type="domain" description="Histidine kinase" evidence="18">
    <location>
        <begin position="381"/>
        <end position="592"/>
    </location>
</feature>
<dbReference type="GO" id="GO:0005886">
    <property type="term" value="C:plasma membrane"/>
    <property type="evidence" value="ECO:0007669"/>
    <property type="project" value="UniProtKB-SubCell"/>
</dbReference>
<evidence type="ECO:0000256" key="15">
    <source>
        <dbReference type="ARBA" id="ARBA00073143"/>
    </source>
</evidence>
<evidence type="ECO:0000256" key="7">
    <source>
        <dbReference type="ARBA" id="ARBA00022679"/>
    </source>
</evidence>
<dbReference type="EC" id="2.7.13.3" evidence="3"/>
<dbReference type="SMART" id="SM00387">
    <property type="entry name" value="HATPase_c"/>
    <property type="match status" value="1"/>
</dbReference>
<evidence type="ECO:0000256" key="14">
    <source>
        <dbReference type="ARBA" id="ARBA00023136"/>
    </source>
</evidence>
<dbReference type="InterPro" id="IPR005467">
    <property type="entry name" value="His_kinase_dom"/>
</dbReference>
<evidence type="ECO:0000256" key="11">
    <source>
        <dbReference type="ARBA" id="ARBA00022840"/>
    </source>
</evidence>
<dbReference type="InterPro" id="IPR036097">
    <property type="entry name" value="HisK_dim/P_sf"/>
</dbReference>
<dbReference type="CDD" id="cd00075">
    <property type="entry name" value="HATPase"/>
    <property type="match status" value="1"/>
</dbReference>
<keyword evidence="13" id="KW-0902">Two-component regulatory system</keyword>